<feature type="region of interest" description="Disordered" evidence="1">
    <location>
        <begin position="30"/>
        <end position="49"/>
    </location>
</feature>
<keyword evidence="2" id="KW-0732">Signal</keyword>
<name>A0A9X3J2Z7_9BACT</name>
<gene>
    <name evidence="3" type="ORF">OV079_48240</name>
</gene>
<dbReference type="Proteomes" id="UP001150924">
    <property type="component" value="Unassembled WGS sequence"/>
</dbReference>
<dbReference type="RefSeq" id="WP_267776946.1">
    <property type="nucleotide sequence ID" value="NZ_JAPNKE010000002.1"/>
</dbReference>
<sequence>MLFFNCIQNALFIAVTAFAAPDVAAPDEFAAPNDEFVEPEDENTDDDAERRMRYCSASGDYGRQRPGSGTPRATRPCACGKSSEGAPAAAIAGRWGGRSGARRSSTWISASNEP</sequence>
<feature type="region of interest" description="Disordered" evidence="1">
    <location>
        <begin position="55"/>
        <end position="114"/>
    </location>
</feature>
<organism evidence="3 4">
    <name type="scientific">Nannocystis pusilla</name>
    <dbReference type="NCBI Taxonomy" id="889268"/>
    <lineage>
        <taxon>Bacteria</taxon>
        <taxon>Pseudomonadati</taxon>
        <taxon>Myxococcota</taxon>
        <taxon>Polyangia</taxon>
        <taxon>Nannocystales</taxon>
        <taxon>Nannocystaceae</taxon>
        <taxon>Nannocystis</taxon>
    </lineage>
</organism>
<comment type="caution">
    <text evidence="3">The sequence shown here is derived from an EMBL/GenBank/DDBJ whole genome shotgun (WGS) entry which is preliminary data.</text>
</comment>
<feature type="compositionally biased region" description="Low complexity" evidence="1">
    <location>
        <begin position="82"/>
        <end position="93"/>
    </location>
</feature>
<protein>
    <submittedName>
        <fullName evidence="3">Uncharacterized protein</fullName>
    </submittedName>
</protein>
<reference evidence="3" key="1">
    <citation type="submission" date="2022-11" db="EMBL/GenBank/DDBJ databases">
        <title>Minimal conservation of predation-associated metabolite biosynthetic gene clusters underscores biosynthetic potential of Myxococcota including descriptions for ten novel species: Archangium lansinium sp. nov., Myxococcus landrumus sp. nov., Nannocystis bai.</title>
        <authorList>
            <person name="Ahearne A."/>
            <person name="Stevens C."/>
            <person name="Phillips K."/>
        </authorList>
    </citation>
    <scope>NUCLEOTIDE SEQUENCE</scope>
    <source>
        <strain evidence="3">Na p29</strain>
    </source>
</reference>
<evidence type="ECO:0000313" key="4">
    <source>
        <dbReference type="Proteomes" id="UP001150924"/>
    </source>
</evidence>
<feature type="signal peptide" evidence="2">
    <location>
        <begin position="1"/>
        <end position="19"/>
    </location>
</feature>
<keyword evidence="4" id="KW-1185">Reference proteome</keyword>
<accession>A0A9X3J2Z7</accession>
<feature type="chain" id="PRO_5040838564" evidence="2">
    <location>
        <begin position="20"/>
        <end position="114"/>
    </location>
</feature>
<evidence type="ECO:0000313" key="3">
    <source>
        <dbReference type="EMBL" id="MCY1013196.1"/>
    </source>
</evidence>
<dbReference type="EMBL" id="JAPNKE010000002">
    <property type="protein sequence ID" value="MCY1013196.1"/>
    <property type="molecule type" value="Genomic_DNA"/>
</dbReference>
<evidence type="ECO:0000256" key="2">
    <source>
        <dbReference type="SAM" id="SignalP"/>
    </source>
</evidence>
<dbReference type="AlphaFoldDB" id="A0A9X3J2Z7"/>
<feature type="compositionally biased region" description="Acidic residues" evidence="1">
    <location>
        <begin position="35"/>
        <end position="47"/>
    </location>
</feature>
<evidence type="ECO:0000256" key="1">
    <source>
        <dbReference type="SAM" id="MobiDB-lite"/>
    </source>
</evidence>
<proteinExistence type="predicted"/>